<accession>A0AAD4HVZ5</accession>
<organism evidence="4 5">
    <name type="scientific">Staphylotrichum longicolle</name>
    <dbReference type="NCBI Taxonomy" id="669026"/>
    <lineage>
        <taxon>Eukaryota</taxon>
        <taxon>Fungi</taxon>
        <taxon>Dikarya</taxon>
        <taxon>Ascomycota</taxon>
        <taxon>Pezizomycotina</taxon>
        <taxon>Sordariomycetes</taxon>
        <taxon>Sordariomycetidae</taxon>
        <taxon>Sordariales</taxon>
        <taxon>Chaetomiaceae</taxon>
        <taxon>Staphylotrichum</taxon>
    </lineage>
</organism>
<feature type="compositionally biased region" description="Pro residues" evidence="3">
    <location>
        <begin position="1"/>
        <end position="10"/>
    </location>
</feature>
<proteinExistence type="predicted"/>
<reference evidence="4" key="1">
    <citation type="submission" date="2023-02" db="EMBL/GenBank/DDBJ databases">
        <authorList>
            <person name="Palmer J.M."/>
        </authorList>
    </citation>
    <scope>NUCLEOTIDE SEQUENCE</scope>
    <source>
        <strain evidence="4">FW57</strain>
    </source>
</reference>
<gene>
    <name evidence="4" type="ORF">NEMBOFW57_010063</name>
</gene>
<dbReference type="Gene3D" id="3.40.50.300">
    <property type="entry name" value="P-loop containing nucleotide triphosphate hydrolases"/>
    <property type="match status" value="1"/>
</dbReference>
<dbReference type="InterPro" id="IPR027417">
    <property type="entry name" value="P-loop_NTPase"/>
</dbReference>
<evidence type="ECO:0000256" key="3">
    <source>
        <dbReference type="SAM" id="MobiDB-lite"/>
    </source>
</evidence>
<dbReference type="GO" id="GO:0007264">
    <property type="term" value="P:small GTPase-mediated signal transduction"/>
    <property type="evidence" value="ECO:0007669"/>
    <property type="project" value="InterPro"/>
</dbReference>
<dbReference type="SMART" id="SM00175">
    <property type="entry name" value="RAB"/>
    <property type="match status" value="1"/>
</dbReference>
<feature type="compositionally biased region" description="Low complexity" evidence="3">
    <location>
        <begin position="247"/>
        <end position="263"/>
    </location>
</feature>
<dbReference type="InterPro" id="IPR003578">
    <property type="entry name" value="Small_GTPase_Rho"/>
</dbReference>
<dbReference type="AlphaFoldDB" id="A0AAD4HVZ5"/>
<dbReference type="InterPro" id="IPR001806">
    <property type="entry name" value="Small_GTPase"/>
</dbReference>
<feature type="region of interest" description="Disordered" evidence="3">
    <location>
        <begin position="1"/>
        <end position="33"/>
    </location>
</feature>
<feature type="region of interest" description="Disordered" evidence="3">
    <location>
        <begin position="173"/>
        <end position="263"/>
    </location>
</feature>
<evidence type="ECO:0000313" key="4">
    <source>
        <dbReference type="EMBL" id="KAG7285436.1"/>
    </source>
</evidence>
<name>A0AAD4HVZ5_9PEZI</name>
<dbReference type="EMBL" id="JAHCVI010000005">
    <property type="protein sequence ID" value="KAG7285436.1"/>
    <property type="molecule type" value="Genomic_DNA"/>
</dbReference>
<evidence type="ECO:0000256" key="2">
    <source>
        <dbReference type="ARBA" id="ARBA00023134"/>
    </source>
</evidence>
<dbReference type="PRINTS" id="PR00449">
    <property type="entry name" value="RASTRNSFRMNG"/>
</dbReference>
<comment type="caution">
    <text evidence="4">The sequence shown here is derived from an EMBL/GenBank/DDBJ whole genome shotgun (WGS) entry which is preliminary data.</text>
</comment>
<dbReference type="Proteomes" id="UP001197093">
    <property type="component" value="Unassembled WGS sequence"/>
</dbReference>
<keyword evidence="5" id="KW-1185">Reference proteome</keyword>
<feature type="compositionally biased region" description="Basic and acidic residues" evidence="3">
    <location>
        <begin position="178"/>
        <end position="205"/>
    </location>
</feature>
<protein>
    <submittedName>
        <fullName evidence="4">Uncharacterized protein</fullName>
    </submittedName>
</protein>
<dbReference type="GO" id="GO:0005525">
    <property type="term" value="F:GTP binding"/>
    <property type="evidence" value="ECO:0007669"/>
    <property type="project" value="UniProtKB-KW"/>
</dbReference>
<dbReference type="Pfam" id="PF00071">
    <property type="entry name" value="Ras"/>
    <property type="match status" value="1"/>
</dbReference>
<keyword evidence="1" id="KW-0547">Nucleotide-binding</keyword>
<evidence type="ECO:0000313" key="5">
    <source>
        <dbReference type="Proteomes" id="UP001197093"/>
    </source>
</evidence>
<keyword evidence="2" id="KW-0342">GTP-binding</keyword>
<dbReference type="GO" id="GO:0003924">
    <property type="term" value="F:GTPase activity"/>
    <property type="evidence" value="ECO:0007669"/>
    <property type="project" value="InterPro"/>
</dbReference>
<dbReference type="PANTHER" id="PTHR24072">
    <property type="entry name" value="RHO FAMILY GTPASE"/>
    <property type="match status" value="1"/>
</dbReference>
<evidence type="ECO:0000256" key="1">
    <source>
        <dbReference type="ARBA" id="ARBA00022741"/>
    </source>
</evidence>
<dbReference type="SMART" id="SM00174">
    <property type="entry name" value="RHO"/>
    <property type="match status" value="1"/>
</dbReference>
<dbReference type="SUPFAM" id="SSF52540">
    <property type="entry name" value="P-loop containing nucleoside triphosphate hydrolases"/>
    <property type="match status" value="1"/>
</dbReference>
<sequence length="531" mass="55235">MSPPVRPPIPLAMAGGRPQPGNRMGREEPVAGDAPAALAAVAAVAVENAPRVFDFTFDSAVRPGTIAPPTTPAASEDGGPVASAAAAVAVAAVAAVDPSAPGRRRLVAPPAAGLGGGGGGGASAPRWLPASPVPGTGGLWGQAYLVGQGNLHWETSPRMETWLERLQALSLEREEEEAAARGGEEGEATAHHVEDRARTGDKRSAPTDNDEDDDGGGDAPDQPAPKRSRVGAAIQRTLSRVSRRRAGTTSAAPAPSTSAFSSSAAAGNLTASNIAARDAGASSPVPRPFSPSPFGLLSRVGSSVATAGAPSSLVASRNIKICLVGDVGAGKTALFNRLVDNSFVSTSPSLVPNFKTVRVRTSGDNIVNVELWDFPGVVAGENGGPLLTTFFHAAIICFGLENKDNLASLSQVWKPKLNASLHDQHVFVLGLKRDLRPAFPTLALSFLPTAEPATSEMGRQAATAINASGYGECSALTNDNVQAAWEGIINHVVAGLEEHERTIRGERRRDRMREFVAEMIQRLGRLRRRHR</sequence>